<gene>
    <name evidence="3" type="ORF">IPO85_03865</name>
</gene>
<feature type="compositionally biased region" description="Low complexity" evidence="1">
    <location>
        <begin position="428"/>
        <end position="447"/>
    </location>
</feature>
<evidence type="ECO:0000313" key="3">
    <source>
        <dbReference type="EMBL" id="MBK9716649.1"/>
    </source>
</evidence>
<dbReference type="PANTHER" id="PTHR43830:SF3">
    <property type="entry name" value="PROTEIN PSP1"/>
    <property type="match status" value="1"/>
</dbReference>
<feature type="compositionally biased region" description="Polar residues" evidence="1">
    <location>
        <begin position="484"/>
        <end position="498"/>
    </location>
</feature>
<proteinExistence type="predicted"/>
<dbReference type="PANTHER" id="PTHR43830">
    <property type="entry name" value="PROTEIN PSP1"/>
    <property type="match status" value="1"/>
</dbReference>
<dbReference type="NCBIfam" id="NF041131">
    <property type="entry name" value="RicT_YaaT_fam"/>
    <property type="match status" value="1"/>
</dbReference>
<dbReference type="AlphaFoldDB" id="A0A9D7XCD4"/>
<comment type="caution">
    <text evidence="3">The sequence shown here is derived from an EMBL/GenBank/DDBJ whole genome shotgun (WGS) entry which is preliminary data.</text>
</comment>
<dbReference type="InterPro" id="IPR047767">
    <property type="entry name" value="PSP1-like"/>
</dbReference>
<evidence type="ECO:0000313" key="4">
    <source>
        <dbReference type="Proteomes" id="UP000808349"/>
    </source>
</evidence>
<dbReference type="InterPro" id="IPR007557">
    <property type="entry name" value="PSP1_C"/>
</dbReference>
<feature type="region of interest" description="Disordered" evidence="1">
    <location>
        <begin position="357"/>
        <end position="498"/>
    </location>
</feature>
<dbReference type="GO" id="GO:0005737">
    <property type="term" value="C:cytoplasm"/>
    <property type="evidence" value="ECO:0007669"/>
    <property type="project" value="TreeGrafter"/>
</dbReference>
<dbReference type="EMBL" id="JADKFW010000004">
    <property type="protein sequence ID" value="MBK9716649.1"/>
    <property type="molecule type" value="Genomic_DNA"/>
</dbReference>
<feature type="compositionally biased region" description="Basic residues" evidence="1">
    <location>
        <begin position="365"/>
        <end position="374"/>
    </location>
</feature>
<dbReference type="Proteomes" id="UP000808349">
    <property type="component" value="Unassembled WGS sequence"/>
</dbReference>
<sequence length="498" mass="56564">MGCTSCKTGTNGMPSGCGDKGHCATGGCNKLNTYDWLTALDLEDPTSSDFAEISFKNGSRKSFYKISDPFRYNTGDMVVVDTGSGGYDVGRISLMGDLVRLQMKKKNFKEDRIAFDVIRKANQRDLERMIEARQMEKPGLVKARVISRTLKLDMKIGDVEYQADLKKATFYYTADGWIDFRELVRQYAKEFRIKIEMRQIGSRQESARIGGIGSCGRELCCSTWLTDFKSVNTTAARYQNIAINQSKLSGQCGRLKCCLNYELDMYVDELEKYPSNVERLRAKQGTASLIKVDIFKGMLYYLYEPVKGRSVVMPLSPEEVRRIKAMNDRNEMPEEIIAAELAQVVINPDEEFVDVTGEIELPSEKRKKKKKKKPNRDQNSGQGNQNQNQNQNQARPPQTDKPNVNPNHPNQTNRPNSGNPNQRPPNPNQQNRNNPNTNNPNQNKNPNSDQRNPNHRKPNQEPNRNQGQRPPNPNQQNRDKDSNKPNIDSSNSSDKPKE</sequence>
<reference evidence="3 4" key="1">
    <citation type="submission" date="2020-10" db="EMBL/GenBank/DDBJ databases">
        <title>Connecting structure to function with the recovery of over 1000 high-quality activated sludge metagenome-assembled genomes encoding full-length rRNA genes using long-read sequencing.</title>
        <authorList>
            <person name="Singleton C.M."/>
            <person name="Petriglieri F."/>
            <person name="Kristensen J.M."/>
            <person name="Kirkegaard R.H."/>
            <person name="Michaelsen T.Y."/>
            <person name="Andersen M.H."/>
            <person name="Karst S.M."/>
            <person name="Dueholm M.S."/>
            <person name="Nielsen P.H."/>
            <person name="Albertsen M."/>
        </authorList>
    </citation>
    <scope>NUCLEOTIDE SEQUENCE [LARGE SCALE GENOMIC DNA]</scope>
    <source>
        <strain evidence="3">Ribe_18-Q3-R11-54_BAT3C.373</strain>
    </source>
</reference>
<dbReference type="Pfam" id="PF04468">
    <property type="entry name" value="PSP1"/>
    <property type="match status" value="1"/>
</dbReference>
<feature type="compositionally biased region" description="Low complexity" evidence="1">
    <location>
        <begin position="378"/>
        <end position="393"/>
    </location>
</feature>
<feature type="compositionally biased region" description="Low complexity" evidence="1">
    <location>
        <begin position="460"/>
        <end position="469"/>
    </location>
</feature>
<accession>A0A9D7XCD4</accession>
<feature type="compositionally biased region" description="Polar residues" evidence="1">
    <location>
        <begin position="394"/>
        <end position="412"/>
    </location>
</feature>
<name>A0A9D7XCD4_9BACT</name>
<protein>
    <recommendedName>
        <fullName evidence="2">PSP1 C-terminal domain-containing protein</fullName>
    </recommendedName>
</protein>
<dbReference type="PROSITE" id="PS51411">
    <property type="entry name" value="PSP1_C"/>
    <property type="match status" value="1"/>
</dbReference>
<feature type="domain" description="PSP1 C-terminal" evidence="2">
    <location>
        <begin position="115"/>
        <end position="200"/>
    </location>
</feature>
<organism evidence="3 4">
    <name type="scientific">Candidatus Defluviibacterium haderslevense</name>
    <dbReference type="NCBI Taxonomy" id="2981993"/>
    <lineage>
        <taxon>Bacteria</taxon>
        <taxon>Pseudomonadati</taxon>
        <taxon>Bacteroidota</taxon>
        <taxon>Saprospiria</taxon>
        <taxon>Saprospirales</taxon>
        <taxon>Saprospiraceae</taxon>
        <taxon>Candidatus Defluviibacterium</taxon>
    </lineage>
</organism>
<evidence type="ECO:0000256" key="1">
    <source>
        <dbReference type="SAM" id="MobiDB-lite"/>
    </source>
</evidence>
<evidence type="ECO:0000259" key="2">
    <source>
        <dbReference type="PROSITE" id="PS51411"/>
    </source>
</evidence>